<dbReference type="AlphaFoldDB" id="G7Y6A1"/>
<organism evidence="1 2">
    <name type="scientific">Clonorchis sinensis</name>
    <name type="common">Chinese liver fluke</name>
    <dbReference type="NCBI Taxonomy" id="79923"/>
    <lineage>
        <taxon>Eukaryota</taxon>
        <taxon>Metazoa</taxon>
        <taxon>Spiralia</taxon>
        <taxon>Lophotrochozoa</taxon>
        <taxon>Platyhelminthes</taxon>
        <taxon>Trematoda</taxon>
        <taxon>Digenea</taxon>
        <taxon>Opisthorchiida</taxon>
        <taxon>Opisthorchiata</taxon>
        <taxon>Opisthorchiidae</taxon>
        <taxon>Clonorchis</taxon>
    </lineage>
</organism>
<sequence length="280" mass="32429">MVVDQMAVDLFAELGNWLANVSSPVEETSSRFVTPPVFHPLENPLELAKEFHNNYDPPGSEMKKFVSYVFNISSTTQTVLYVERWDRYQLITKFKRDCDFFMGQGDVSGYLQTEVITRIRGRRRVNGWDLPIGVSSVPISRWTANSYVIEFLLRRAYWVRHRSNFLGRPHDVITIKDKHHNASAATVFLYWCIWLHSYLPVAFGYPYLVGRVKVHLTVTRVTELDRAYPMDASTGFTNNQLIVFSGSVFLPHLNRVRLRFCLVKTEKLNTVNILCMIVQV</sequence>
<reference key="2">
    <citation type="submission" date="2011-10" db="EMBL/GenBank/DDBJ databases">
        <title>The genome and transcriptome sequence of Clonorchis sinensis provide insights into the carcinogenic liver fluke.</title>
        <authorList>
            <person name="Wang X."/>
            <person name="Huang Y."/>
            <person name="Chen W."/>
            <person name="Liu H."/>
            <person name="Guo L."/>
            <person name="Chen Y."/>
            <person name="Luo F."/>
            <person name="Zhou W."/>
            <person name="Sun J."/>
            <person name="Mao Q."/>
            <person name="Liang P."/>
            <person name="Zhou C."/>
            <person name="Tian Y."/>
            <person name="Men J."/>
            <person name="Lv X."/>
            <person name="Huang L."/>
            <person name="Zhou J."/>
            <person name="Hu Y."/>
            <person name="Li R."/>
            <person name="Zhang F."/>
            <person name="Lei H."/>
            <person name="Li X."/>
            <person name="Hu X."/>
            <person name="Liang C."/>
            <person name="Xu J."/>
            <person name="Wu Z."/>
            <person name="Yu X."/>
        </authorList>
    </citation>
    <scope>NUCLEOTIDE SEQUENCE</scope>
    <source>
        <strain>Henan</strain>
    </source>
</reference>
<protein>
    <submittedName>
        <fullName evidence="1">Uncharacterized protein</fullName>
    </submittedName>
</protein>
<name>G7Y6A1_CLOSI</name>
<keyword evidence="2" id="KW-1185">Reference proteome</keyword>
<gene>
    <name evidence="1" type="ORF">CLF_101670</name>
</gene>
<accession>G7Y6A1</accession>
<proteinExistence type="predicted"/>
<reference evidence="1" key="1">
    <citation type="journal article" date="2011" name="Genome Biol.">
        <title>The draft genome of the carcinogenic human liver fluke Clonorchis sinensis.</title>
        <authorList>
            <person name="Wang X."/>
            <person name="Chen W."/>
            <person name="Huang Y."/>
            <person name="Sun J."/>
            <person name="Men J."/>
            <person name="Liu H."/>
            <person name="Luo F."/>
            <person name="Guo L."/>
            <person name="Lv X."/>
            <person name="Deng C."/>
            <person name="Zhou C."/>
            <person name="Fan Y."/>
            <person name="Li X."/>
            <person name="Huang L."/>
            <person name="Hu Y."/>
            <person name="Liang C."/>
            <person name="Hu X."/>
            <person name="Xu J."/>
            <person name="Yu X."/>
        </authorList>
    </citation>
    <scope>NUCLEOTIDE SEQUENCE [LARGE SCALE GENOMIC DNA]</scope>
    <source>
        <strain evidence="1">Henan</strain>
    </source>
</reference>
<evidence type="ECO:0000313" key="1">
    <source>
        <dbReference type="EMBL" id="GAA48486.1"/>
    </source>
</evidence>
<dbReference type="EMBL" id="DF142892">
    <property type="protein sequence ID" value="GAA48486.1"/>
    <property type="molecule type" value="Genomic_DNA"/>
</dbReference>
<evidence type="ECO:0000313" key="2">
    <source>
        <dbReference type="Proteomes" id="UP000008909"/>
    </source>
</evidence>
<dbReference type="Proteomes" id="UP000008909">
    <property type="component" value="Unassembled WGS sequence"/>
</dbReference>